<evidence type="ECO:0000256" key="1">
    <source>
        <dbReference type="SAM" id="MobiDB-lite"/>
    </source>
</evidence>
<organism evidence="3 4">
    <name type="scientific">Lentiprolixibacter aurantiacus</name>
    <dbReference type="NCBI Taxonomy" id="2993939"/>
    <lineage>
        <taxon>Bacteria</taxon>
        <taxon>Pseudomonadati</taxon>
        <taxon>Bacteroidota</taxon>
        <taxon>Flavobacteriia</taxon>
        <taxon>Flavobacteriales</taxon>
        <taxon>Flavobacteriaceae</taxon>
        <taxon>Lentiprolixibacter</taxon>
    </lineage>
</organism>
<evidence type="ECO:0000256" key="2">
    <source>
        <dbReference type="SAM" id="SignalP"/>
    </source>
</evidence>
<keyword evidence="4" id="KW-1185">Reference proteome</keyword>
<protein>
    <recommendedName>
        <fullName evidence="5">Secreted protein</fullName>
    </recommendedName>
</protein>
<sequence length="73" mass="7842">MRKIASILVVVLFSIGLVSCEAESTAEDQILYEVGTDGDDIPVSEREGTDGDDIPVSEREGTDGDDIPVSERE</sequence>
<dbReference type="PROSITE" id="PS51257">
    <property type="entry name" value="PROKAR_LIPOPROTEIN"/>
    <property type="match status" value="1"/>
</dbReference>
<feature type="region of interest" description="Disordered" evidence="1">
    <location>
        <begin position="33"/>
        <end position="73"/>
    </location>
</feature>
<feature type="chain" id="PRO_5042068991" description="Secreted protein" evidence="2">
    <location>
        <begin position="23"/>
        <end position="73"/>
    </location>
</feature>
<feature type="compositionally biased region" description="Acidic residues" evidence="1">
    <location>
        <begin position="63"/>
        <end position="73"/>
    </location>
</feature>
<evidence type="ECO:0008006" key="5">
    <source>
        <dbReference type="Google" id="ProtNLM"/>
    </source>
</evidence>
<feature type="signal peptide" evidence="2">
    <location>
        <begin position="1"/>
        <end position="22"/>
    </location>
</feature>
<comment type="caution">
    <text evidence="3">The sequence shown here is derived from an EMBL/GenBank/DDBJ whole genome shotgun (WGS) entry which is preliminary data.</text>
</comment>
<dbReference type="EMBL" id="JAPFQP010000002">
    <property type="protein sequence ID" value="MCX2719411.1"/>
    <property type="molecule type" value="Genomic_DNA"/>
</dbReference>
<accession>A0AAE3MKM4</accession>
<evidence type="ECO:0000313" key="3">
    <source>
        <dbReference type="EMBL" id="MCX2719411.1"/>
    </source>
</evidence>
<proteinExistence type="predicted"/>
<keyword evidence="2" id="KW-0732">Signal</keyword>
<name>A0AAE3MKM4_9FLAO</name>
<gene>
    <name evidence="3" type="ORF">OO016_07350</name>
</gene>
<evidence type="ECO:0000313" key="4">
    <source>
        <dbReference type="Proteomes" id="UP001207116"/>
    </source>
</evidence>
<dbReference type="AlphaFoldDB" id="A0AAE3MKM4"/>
<dbReference type="Proteomes" id="UP001207116">
    <property type="component" value="Unassembled WGS sequence"/>
</dbReference>
<reference evidence="3" key="1">
    <citation type="submission" date="2022-11" db="EMBL/GenBank/DDBJ databases">
        <title>The characterization of three novel Bacteroidetes species and genomic analysis of their roles in tidal elemental geochemical cycles.</title>
        <authorList>
            <person name="Ma K.-J."/>
        </authorList>
    </citation>
    <scope>NUCLEOTIDE SEQUENCE</scope>
    <source>
        <strain evidence="3">M415</strain>
    </source>
</reference>
<dbReference type="RefSeq" id="WP_266012049.1">
    <property type="nucleotide sequence ID" value="NZ_JAPFQP010000002.1"/>
</dbReference>